<dbReference type="SUPFAM" id="SSF54211">
    <property type="entry name" value="Ribosomal protein S5 domain 2-like"/>
    <property type="match status" value="1"/>
</dbReference>
<dbReference type="InterPro" id="IPR019805">
    <property type="entry name" value="Heat_shock_protein_90_CS"/>
</dbReference>
<dbReference type="InterPro" id="IPR020568">
    <property type="entry name" value="Ribosomal_Su5_D2-typ_SF"/>
</dbReference>
<evidence type="ECO:0000256" key="8">
    <source>
        <dbReference type="HAMAP-Rule" id="MF_00505"/>
    </source>
</evidence>
<evidence type="ECO:0000256" key="2">
    <source>
        <dbReference type="ARBA" id="ARBA00008239"/>
    </source>
</evidence>
<feature type="binding site" evidence="9">
    <location>
        <position position="180"/>
    </location>
    <ligand>
        <name>ATP</name>
        <dbReference type="ChEBI" id="CHEBI:30616"/>
    </ligand>
</feature>
<feature type="region of interest" description="C" evidence="8">
    <location>
        <begin position="591"/>
        <end position="665"/>
    </location>
</feature>
<gene>
    <name evidence="8 11" type="primary">htpG</name>
    <name evidence="11" type="ORF">IAA96_03735</name>
</gene>
<dbReference type="NCBIfam" id="NF003555">
    <property type="entry name" value="PRK05218.1"/>
    <property type="match status" value="1"/>
</dbReference>
<dbReference type="FunFam" id="3.30.565.10:FF:000009">
    <property type="entry name" value="Molecular chaperone HtpG"/>
    <property type="match status" value="1"/>
</dbReference>
<dbReference type="Gene3D" id="3.30.565.10">
    <property type="entry name" value="Histidine kinase-like ATPase, C-terminal domain"/>
    <property type="match status" value="1"/>
</dbReference>
<dbReference type="InterPro" id="IPR037196">
    <property type="entry name" value="HSP90_C"/>
</dbReference>
<comment type="caution">
    <text evidence="11">The sequence shown here is derived from an EMBL/GenBank/DDBJ whole genome shotgun (WGS) entry which is preliminary data.</text>
</comment>
<comment type="subunit">
    <text evidence="8">Homodimer.</text>
</comment>
<feature type="domain" description="Histidine kinase/HSP90-like ATPase" evidence="10">
    <location>
        <begin position="24"/>
        <end position="190"/>
    </location>
</feature>
<keyword evidence="4 8" id="KW-0547">Nucleotide-binding</keyword>
<evidence type="ECO:0000256" key="4">
    <source>
        <dbReference type="ARBA" id="ARBA00022741"/>
    </source>
</evidence>
<comment type="caution">
    <text evidence="8">Lacks conserved residue(s) required for the propagation of feature annotation.</text>
</comment>
<evidence type="ECO:0000256" key="3">
    <source>
        <dbReference type="ARBA" id="ARBA00022490"/>
    </source>
</evidence>
<sequence length="665" mass="74666">MATYQFQTEVNQLLTLIIHSLYSNREIFLREIVSNASDALDKLKYLTLSDDAYKSVPFAPRIDIAFDENAKTLTVRDTGVGMNDQDIIANLGTIARSGTKAFLEKLSAGDKKDSNLIGQFGVGFYSAFMVSSKIEVVSKKAGESKVWKWVSDGKGSYDLEEAGDSAFPLLDGVPEGSNGTAVVMYLNDDDKEFASRWKIEDIIKRYSDHIAFPIYLHYTKNEYDDKGKVKKSEPASEQINDASALWQKPKSELKEEDYVSFYKSLSHDSEDPLLYVHTKAEGTQEYTTLFYVPARAPFDMYHADYKPGVKLFVKRVFITDDDKELLPVYLRFVRGIIDSEDLPLNVSREILQQNRVLSAIQGASVKKLLGEFKKLAEGDPEKYNRFVAEYNRPLKEGLYSDYAHRDDLAELVRFKTTAELPKLQKKVTVKDAESGDGASAEKIEEAENPWTGLAGYVSRMKEGQKAIYYITGGDEKTLRQSPLLEAYKAKGFEVLIMDDEIDDIVIPALGKYKDWELKAVNRAGSDDELADGDTDKKAEKNKEKELKDVVEAVKKSLGDRVKDVRLSRRLSDSPCCIVVDENDPSLQMERMMKAMGQKGFAEVKPILELNGDHPLVLRLKGLSDQEQVDDISSVLLDQALLVDGGELKDPADFVKRMNRLLAPGA</sequence>
<keyword evidence="5 8" id="KW-0067">ATP-binding</keyword>
<dbReference type="CDD" id="cd16927">
    <property type="entry name" value="HATPase_Hsp90-like"/>
    <property type="match status" value="1"/>
</dbReference>
<dbReference type="SMART" id="SM00387">
    <property type="entry name" value="HATPase_c"/>
    <property type="match status" value="1"/>
</dbReference>
<dbReference type="Gene3D" id="3.30.230.80">
    <property type="match status" value="1"/>
</dbReference>
<evidence type="ECO:0000256" key="5">
    <source>
        <dbReference type="ARBA" id="ARBA00022840"/>
    </source>
</evidence>
<accession>A0A9D9HHA8</accession>
<dbReference type="GO" id="GO:0016887">
    <property type="term" value="F:ATP hydrolysis activity"/>
    <property type="evidence" value="ECO:0007669"/>
    <property type="project" value="InterPro"/>
</dbReference>
<dbReference type="GO" id="GO:0140662">
    <property type="term" value="F:ATP-dependent protein folding chaperone"/>
    <property type="evidence" value="ECO:0007669"/>
    <property type="project" value="InterPro"/>
</dbReference>
<feature type="binding site" evidence="9">
    <location>
        <position position="31"/>
    </location>
    <ligand>
        <name>ATP</name>
        <dbReference type="ChEBI" id="CHEBI:30616"/>
    </ligand>
</feature>
<reference evidence="11" key="1">
    <citation type="submission" date="2020-10" db="EMBL/GenBank/DDBJ databases">
        <authorList>
            <person name="Gilroy R."/>
        </authorList>
    </citation>
    <scope>NUCLEOTIDE SEQUENCE</scope>
    <source>
        <strain evidence="11">B3-4054</strain>
    </source>
</reference>
<feature type="binding site" evidence="9">
    <location>
        <begin position="97"/>
        <end position="98"/>
    </location>
    <ligand>
        <name>ATP</name>
        <dbReference type="ChEBI" id="CHEBI:30616"/>
    </ligand>
</feature>
<protein>
    <recommendedName>
        <fullName evidence="8">Chaperone protein HtpG</fullName>
    </recommendedName>
    <alternativeName>
        <fullName evidence="8">Heat shock protein HtpG</fullName>
    </alternativeName>
    <alternativeName>
        <fullName evidence="8">High temperature protein G</fullName>
    </alternativeName>
</protein>
<evidence type="ECO:0000256" key="1">
    <source>
        <dbReference type="ARBA" id="ARBA00004496"/>
    </source>
</evidence>
<dbReference type="Pfam" id="PF13589">
    <property type="entry name" value="HATPase_c_3"/>
    <property type="match status" value="1"/>
</dbReference>
<dbReference type="GO" id="GO:0005524">
    <property type="term" value="F:ATP binding"/>
    <property type="evidence" value="ECO:0007669"/>
    <property type="project" value="UniProtKB-UniRule"/>
</dbReference>
<evidence type="ECO:0000256" key="7">
    <source>
        <dbReference type="ARBA" id="ARBA00023186"/>
    </source>
</evidence>
<evidence type="ECO:0000259" key="10">
    <source>
        <dbReference type="SMART" id="SM00387"/>
    </source>
</evidence>
<dbReference type="SUPFAM" id="SSF110942">
    <property type="entry name" value="HSP90 C-terminal domain"/>
    <property type="match status" value="1"/>
</dbReference>
<feature type="binding site" evidence="9">
    <location>
        <begin position="119"/>
        <end position="124"/>
    </location>
    <ligand>
        <name>ATP</name>
        <dbReference type="ChEBI" id="CHEBI:30616"/>
    </ligand>
</feature>
<feature type="binding site" evidence="9">
    <location>
        <position position="348"/>
    </location>
    <ligand>
        <name>ATP</name>
        <dbReference type="ChEBI" id="CHEBI:30616"/>
    </ligand>
</feature>
<evidence type="ECO:0000256" key="6">
    <source>
        <dbReference type="ARBA" id="ARBA00023016"/>
    </source>
</evidence>
<comment type="similarity">
    <text evidence="2 8">Belongs to the heat shock protein 90 family.</text>
</comment>
<reference evidence="11" key="2">
    <citation type="journal article" date="2021" name="PeerJ">
        <title>Extensive microbial diversity within the chicken gut microbiome revealed by metagenomics and culture.</title>
        <authorList>
            <person name="Gilroy R."/>
            <person name="Ravi A."/>
            <person name="Getino M."/>
            <person name="Pursley I."/>
            <person name="Horton D.L."/>
            <person name="Alikhan N.F."/>
            <person name="Baker D."/>
            <person name="Gharbi K."/>
            <person name="Hall N."/>
            <person name="Watson M."/>
            <person name="Adriaenssens E.M."/>
            <person name="Foster-Nyarko E."/>
            <person name="Jarju S."/>
            <person name="Secka A."/>
            <person name="Antonio M."/>
            <person name="Oren A."/>
            <person name="Chaudhuri R.R."/>
            <person name="La Ragione R."/>
            <person name="Hildebrand F."/>
            <person name="Pallen M.J."/>
        </authorList>
    </citation>
    <scope>NUCLEOTIDE SEQUENCE</scope>
    <source>
        <strain evidence="11">B3-4054</strain>
    </source>
</reference>
<dbReference type="Gene3D" id="1.20.120.790">
    <property type="entry name" value="Heat shock protein 90, C-terminal domain"/>
    <property type="match status" value="1"/>
</dbReference>
<organism evidence="11 12">
    <name type="scientific">Candidatus Avitreponema avistercoris</name>
    <dbReference type="NCBI Taxonomy" id="2840705"/>
    <lineage>
        <taxon>Bacteria</taxon>
        <taxon>Pseudomonadati</taxon>
        <taxon>Spirochaetota</taxon>
        <taxon>Spirochaetia</taxon>
        <taxon>Spirochaetales</taxon>
        <taxon>Candidatus Avitreponema</taxon>
    </lineage>
</organism>
<evidence type="ECO:0000256" key="9">
    <source>
        <dbReference type="PIRSR" id="PIRSR002583-1"/>
    </source>
</evidence>
<comment type="function">
    <text evidence="8">Molecular chaperone. Has ATPase activity.</text>
</comment>
<dbReference type="GO" id="GO:0051082">
    <property type="term" value="F:unfolded protein binding"/>
    <property type="evidence" value="ECO:0007669"/>
    <property type="project" value="UniProtKB-UniRule"/>
</dbReference>
<feature type="binding site" evidence="9">
    <location>
        <position position="77"/>
    </location>
    <ligand>
        <name>ATP</name>
        <dbReference type="ChEBI" id="CHEBI:30616"/>
    </ligand>
</feature>
<dbReference type="HAMAP" id="MF_00505">
    <property type="entry name" value="HSP90"/>
    <property type="match status" value="1"/>
</dbReference>
<dbReference type="EMBL" id="JADIMS010000059">
    <property type="protein sequence ID" value="MBO8450197.1"/>
    <property type="molecule type" value="Genomic_DNA"/>
</dbReference>
<dbReference type="InterPro" id="IPR036890">
    <property type="entry name" value="HATPase_C_sf"/>
</dbReference>
<comment type="subcellular location">
    <subcellularLocation>
        <location evidence="1 8">Cytoplasm</location>
    </subcellularLocation>
</comment>
<dbReference type="InterPro" id="IPR001404">
    <property type="entry name" value="Hsp90_fam"/>
</dbReference>
<feature type="binding site" evidence="9">
    <location>
        <position position="82"/>
    </location>
    <ligand>
        <name>ATP</name>
        <dbReference type="ChEBI" id="CHEBI:30616"/>
    </ligand>
</feature>
<proteinExistence type="inferred from homology"/>
<evidence type="ECO:0000313" key="11">
    <source>
        <dbReference type="EMBL" id="MBO8450197.1"/>
    </source>
</evidence>
<dbReference type="PANTHER" id="PTHR11528">
    <property type="entry name" value="HEAT SHOCK PROTEIN 90 FAMILY MEMBER"/>
    <property type="match status" value="1"/>
</dbReference>
<dbReference type="InterPro" id="IPR020575">
    <property type="entry name" value="Hsp90_N"/>
</dbReference>
<dbReference type="InterPro" id="IPR003594">
    <property type="entry name" value="HATPase_dom"/>
</dbReference>
<feature type="binding site" evidence="9">
    <location>
        <position position="90"/>
    </location>
    <ligand>
        <name>ATP</name>
        <dbReference type="ChEBI" id="CHEBI:30616"/>
    </ligand>
</feature>
<keyword evidence="3 8" id="KW-0963">Cytoplasm</keyword>
<feature type="binding site" evidence="9">
    <location>
        <position position="35"/>
    </location>
    <ligand>
        <name>ATP</name>
        <dbReference type="ChEBI" id="CHEBI:30616"/>
    </ligand>
</feature>
<dbReference type="Gene3D" id="3.40.50.11260">
    <property type="match status" value="1"/>
</dbReference>
<feature type="region of interest" description="A; substrate-binding" evidence="8">
    <location>
        <begin position="1"/>
        <end position="348"/>
    </location>
</feature>
<dbReference type="AlphaFoldDB" id="A0A9D9HHA8"/>
<evidence type="ECO:0000313" key="12">
    <source>
        <dbReference type="Proteomes" id="UP000823616"/>
    </source>
</evidence>
<dbReference type="Proteomes" id="UP000823616">
    <property type="component" value="Unassembled WGS sequence"/>
</dbReference>
<dbReference type="SUPFAM" id="SSF55874">
    <property type="entry name" value="ATPase domain of HSP90 chaperone/DNA topoisomerase II/histidine kinase"/>
    <property type="match status" value="1"/>
</dbReference>
<keyword evidence="7 8" id="KW-0143">Chaperone</keyword>
<name>A0A9D9HHA8_9SPIR</name>
<dbReference type="PROSITE" id="PS00298">
    <property type="entry name" value="HSP90"/>
    <property type="match status" value="1"/>
</dbReference>
<dbReference type="Pfam" id="PF00183">
    <property type="entry name" value="HSP90"/>
    <property type="match status" value="2"/>
</dbReference>
<dbReference type="PIRSF" id="PIRSF002583">
    <property type="entry name" value="Hsp90"/>
    <property type="match status" value="1"/>
</dbReference>
<dbReference type="GO" id="GO:0005737">
    <property type="term" value="C:cytoplasm"/>
    <property type="evidence" value="ECO:0007669"/>
    <property type="project" value="UniProtKB-SubCell"/>
</dbReference>
<dbReference type="PRINTS" id="PR00775">
    <property type="entry name" value="HEATSHOCK90"/>
</dbReference>
<keyword evidence="6 8" id="KW-0346">Stress response</keyword>